<comment type="caution">
    <text evidence="3">The sequence shown here is derived from an EMBL/GenBank/DDBJ whole genome shotgun (WGS) entry which is preliminary data.</text>
</comment>
<name>A0ABP8HDP9_9BURK</name>
<dbReference type="Proteomes" id="UP001500975">
    <property type="component" value="Unassembled WGS sequence"/>
</dbReference>
<evidence type="ECO:0000313" key="3">
    <source>
        <dbReference type="EMBL" id="GAA4337948.1"/>
    </source>
</evidence>
<keyword evidence="1" id="KW-0732">Signal</keyword>
<proteinExistence type="predicted"/>
<feature type="domain" description="PepSY" evidence="2">
    <location>
        <begin position="11"/>
        <end position="91"/>
    </location>
</feature>
<evidence type="ECO:0000313" key="4">
    <source>
        <dbReference type="Proteomes" id="UP001500975"/>
    </source>
</evidence>
<sequence>MFATSFRTWLAAAALLGGLCAGAGAQIVDHHKVRCEAVPKEEMKPQMELQRKLTAEGWKIRQVKNFNGCYEVYGFDASGRRTEAFFNPKTFVKVGEVKQPE</sequence>
<protein>
    <recommendedName>
        <fullName evidence="2">PepSY domain-containing protein</fullName>
    </recommendedName>
</protein>
<dbReference type="InterPro" id="IPR025711">
    <property type="entry name" value="PepSY"/>
</dbReference>
<dbReference type="EMBL" id="BAABGJ010000012">
    <property type="protein sequence ID" value="GAA4337948.1"/>
    <property type="molecule type" value="Genomic_DNA"/>
</dbReference>
<evidence type="ECO:0000259" key="2">
    <source>
        <dbReference type="Pfam" id="PF13670"/>
    </source>
</evidence>
<dbReference type="Pfam" id="PF13670">
    <property type="entry name" value="PepSY_2"/>
    <property type="match status" value="1"/>
</dbReference>
<reference evidence="4" key="1">
    <citation type="journal article" date="2019" name="Int. J. Syst. Evol. Microbiol.">
        <title>The Global Catalogue of Microorganisms (GCM) 10K type strain sequencing project: providing services to taxonomists for standard genome sequencing and annotation.</title>
        <authorList>
            <consortium name="The Broad Institute Genomics Platform"/>
            <consortium name="The Broad Institute Genome Sequencing Center for Infectious Disease"/>
            <person name="Wu L."/>
            <person name="Ma J."/>
        </authorList>
    </citation>
    <scope>NUCLEOTIDE SEQUENCE [LARGE SCALE GENOMIC DNA]</scope>
    <source>
        <strain evidence="4">JCM 17804</strain>
    </source>
</reference>
<accession>A0ABP8HDP9</accession>
<evidence type="ECO:0000256" key="1">
    <source>
        <dbReference type="SAM" id="SignalP"/>
    </source>
</evidence>
<organism evidence="3 4">
    <name type="scientific">Variovorax defluvii</name>
    <dbReference type="NCBI Taxonomy" id="913761"/>
    <lineage>
        <taxon>Bacteria</taxon>
        <taxon>Pseudomonadati</taxon>
        <taxon>Pseudomonadota</taxon>
        <taxon>Betaproteobacteria</taxon>
        <taxon>Burkholderiales</taxon>
        <taxon>Comamonadaceae</taxon>
        <taxon>Variovorax</taxon>
    </lineage>
</organism>
<gene>
    <name evidence="3" type="ORF">GCM10023165_16340</name>
</gene>
<keyword evidence="4" id="KW-1185">Reference proteome</keyword>
<feature type="chain" id="PRO_5046534843" description="PepSY domain-containing protein" evidence="1">
    <location>
        <begin position="26"/>
        <end position="101"/>
    </location>
</feature>
<feature type="signal peptide" evidence="1">
    <location>
        <begin position="1"/>
        <end position="25"/>
    </location>
</feature>
<dbReference type="RefSeq" id="WP_345537113.1">
    <property type="nucleotide sequence ID" value="NZ_BAABGJ010000012.1"/>
</dbReference>